<feature type="transmembrane region" description="Helical" evidence="1">
    <location>
        <begin position="179"/>
        <end position="201"/>
    </location>
</feature>
<feature type="transmembrane region" description="Helical" evidence="1">
    <location>
        <begin position="147"/>
        <end position="167"/>
    </location>
</feature>
<keyword evidence="1" id="KW-0472">Membrane</keyword>
<keyword evidence="1" id="KW-0812">Transmembrane</keyword>
<organism evidence="2 3">
    <name type="scientific">Papaver somniferum</name>
    <name type="common">Opium poppy</name>
    <dbReference type="NCBI Taxonomy" id="3469"/>
    <lineage>
        <taxon>Eukaryota</taxon>
        <taxon>Viridiplantae</taxon>
        <taxon>Streptophyta</taxon>
        <taxon>Embryophyta</taxon>
        <taxon>Tracheophyta</taxon>
        <taxon>Spermatophyta</taxon>
        <taxon>Magnoliopsida</taxon>
        <taxon>Ranunculales</taxon>
        <taxon>Papaveraceae</taxon>
        <taxon>Papaveroideae</taxon>
        <taxon>Papaver</taxon>
    </lineage>
</organism>
<keyword evidence="1" id="KW-1133">Transmembrane helix</keyword>
<dbReference type="Gramene" id="RZC50363">
    <property type="protein sequence ID" value="RZC50363"/>
    <property type="gene ID" value="C5167_018781"/>
</dbReference>
<gene>
    <name evidence="2" type="ORF">C5167_018781</name>
</gene>
<reference evidence="2 3" key="1">
    <citation type="journal article" date="2018" name="Science">
        <title>The opium poppy genome and morphinan production.</title>
        <authorList>
            <person name="Guo L."/>
            <person name="Winzer T."/>
            <person name="Yang X."/>
            <person name="Li Y."/>
            <person name="Ning Z."/>
            <person name="He Z."/>
            <person name="Teodor R."/>
            <person name="Lu Y."/>
            <person name="Bowser T.A."/>
            <person name="Graham I.A."/>
            <person name="Ye K."/>
        </authorList>
    </citation>
    <scope>NUCLEOTIDE SEQUENCE [LARGE SCALE GENOMIC DNA]</scope>
    <source>
        <strain evidence="3">cv. HN1</strain>
        <tissue evidence="2">Leaves</tissue>
    </source>
</reference>
<evidence type="ECO:0000256" key="1">
    <source>
        <dbReference type="SAM" id="Phobius"/>
    </source>
</evidence>
<accession>A0A4Y7INA4</accession>
<dbReference type="Proteomes" id="UP000316621">
    <property type="component" value="Chromosome 2"/>
</dbReference>
<proteinExistence type="predicted"/>
<keyword evidence="3" id="KW-1185">Reference proteome</keyword>
<sequence>MNGNGLEEVGVWVSLEAIESSMLQQDENGTSGIGTGRRQSFKRELQLNKQHYSMLAVLGIAVRRLGPVIGNLLGQPPEGIPETNPVLEHIVNIPNPMEVNVMEPNPHDNQLNGHVSYVRISPPPNSVADQDDHQETPPADLQSELKISLGLIAVSAGSLVAVIVVIFGEKKISLAHPVVSQAFASLSLISLISDIILLLLTLKRPNISYLLKIVRFTLCVSLVSLYLAYTWAVFVLL</sequence>
<name>A0A4Y7INA4_PAPSO</name>
<evidence type="ECO:0000313" key="2">
    <source>
        <dbReference type="EMBL" id="RZC50363.1"/>
    </source>
</evidence>
<feature type="transmembrane region" description="Helical" evidence="1">
    <location>
        <begin position="213"/>
        <end position="234"/>
    </location>
</feature>
<protein>
    <submittedName>
        <fullName evidence="2">Uncharacterized protein</fullName>
    </submittedName>
</protein>
<evidence type="ECO:0000313" key="3">
    <source>
        <dbReference type="Proteomes" id="UP000316621"/>
    </source>
</evidence>
<dbReference type="AlphaFoldDB" id="A0A4Y7INA4"/>
<dbReference type="EMBL" id="CM010716">
    <property type="protein sequence ID" value="RZC50363.1"/>
    <property type="molecule type" value="Genomic_DNA"/>
</dbReference>